<gene>
    <name evidence="5" type="ORF">NOO_LOCUS8266</name>
</gene>
<dbReference type="SMART" id="SM00408">
    <property type="entry name" value="IGc2"/>
    <property type="match status" value="3"/>
</dbReference>
<evidence type="ECO:0000313" key="5">
    <source>
        <dbReference type="EMBL" id="VDK88810.1"/>
    </source>
</evidence>
<dbReference type="InterPro" id="IPR013098">
    <property type="entry name" value="Ig_I-set"/>
</dbReference>
<dbReference type="Proteomes" id="UP000271087">
    <property type="component" value="Unassembled WGS sequence"/>
</dbReference>
<dbReference type="FunFam" id="2.60.40.10:FF:000425">
    <property type="entry name" value="Myosin light chain kinase"/>
    <property type="match status" value="1"/>
</dbReference>
<dbReference type="GO" id="GO:0060298">
    <property type="term" value="P:positive regulation of sarcomere organization"/>
    <property type="evidence" value="ECO:0007669"/>
    <property type="project" value="UniProtKB-ARBA"/>
</dbReference>
<organism evidence="5 6">
    <name type="scientific">Onchocerca ochengi</name>
    <name type="common">Filarial nematode worm</name>
    <dbReference type="NCBI Taxonomy" id="42157"/>
    <lineage>
        <taxon>Eukaryota</taxon>
        <taxon>Metazoa</taxon>
        <taxon>Ecdysozoa</taxon>
        <taxon>Nematoda</taxon>
        <taxon>Chromadorea</taxon>
        <taxon>Rhabditida</taxon>
        <taxon>Spirurina</taxon>
        <taxon>Spiruromorpha</taxon>
        <taxon>Filarioidea</taxon>
        <taxon>Onchocercidae</taxon>
        <taxon>Onchocerca</taxon>
    </lineage>
</organism>
<dbReference type="SMART" id="SM00409">
    <property type="entry name" value="IG"/>
    <property type="match status" value="3"/>
</dbReference>
<dbReference type="InterPro" id="IPR013783">
    <property type="entry name" value="Ig-like_fold"/>
</dbReference>
<keyword evidence="3" id="KW-0393">Immunoglobulin domain</keyword>
<feature type="domain" description="Ig-like" evidence="4">
    <location>
        <begin position="308"/>
        <end position="398"/>
    </location>
</feature>
<feature type="non-terminal residue" evidence="5">
    <location>
        <position position="1"/>
    </location>
</feature>
<feature type="domain" description="Ig-like" evidence="4">
    <location>
        <begin position="100"/>
        <end position="186"/>
    </location>
</feature>
<dbReference type="InterPro" id="IPR003599">
    <property type="entry name" value="Ig_sub"/>
</dbReference>
<dbReference type="PANTHER" id="PTHR47633:SF8">
    <property type="entry name" value="SPEG NEIGHBOR PROTEIN"/>
    <property type="match status" value="1"/>
</dbReference>
<dbReference type="Pfam" id="PF07679">
    <property type="entry name" value="I-set"/>
    <property type="match status" value="4"/>
</dbReference>
<dbReference type="FunFam" id="2.60.40.10:FF:000107">
    <property type="entry name" value="Myosin, light chain kinase a"/>
    <property type="match status" value="1"/>
</dbReference>
<evidence type="ECO:0000256" key="3">
    <source>
        <dbReference type="ARBA" id="ARBA00023319"/>
    </source>
</evidence>
<proteinExistence type="predicted"/>
<dbReference type="OrthoDB" id="5843172at2759"/>
<sequence>ESLELRCRVDGLPRPEIFWTKDEIRVDDSVITRQYPDGRYELISPQCAPKDAGLYQLTARNIHGITNTSAYIQIEKGEIEETTTETKDEIQMIHRATSEPRFKKVLSKQYENEVVVSCEVISETPVRTSWYKDGQQLYQTYKYRMQKLSDNTHTLTICNIDRRDEGTYTCRAENTYGSSETSMYIRSSARTPEIRKEVLVEENESEVVGLQDNTGYVKKKYTDTTVKVLVGPTVSGSQEVYSHTAEIRKSEEEYKLLVKVAEIVASKLVAKVVIDEAIRIALRRMNKEVQSSEEEEFESVCEQQSFPPRFETNIECNVVDVGDTVVLRTDIAGYPQPHVEWYFGEQKLEQSEQINVKYVNKQATLTIKKVEKKHEGTYYCLAENEYGKAVLPCNLCVTDIGEQWSESTHKMMRPSMTYTLSETETEVSSNVHITHASESYDHYFSSIQPETLVLGYSCLASTSKVHDDSVIITRESVQKVIEREQEVPEAYINLNVNVERTPSLFKHDARILQSADESATISRHKPRYTRAEEVIQTNDIFLISDQHILQNRQSVINATTTVVFEKPPQRAVHEVTCSYDDKAHVSEENIQAVSTINLQKVEIVDEFFSTIMAAEEKFREAYAEANVDVKRPDALFDHFITVVESEHEHLEMRLIAPVLVTNLATCDFHFQQKPESLHAESVHTEYTRRNAAAEQRIIILESSFQKFSEAITWSLKKVSKVATDSGTAVVHANIKIYKPEEIGEHATTIVDTRKIVPELFAIAAAASKFKLTSIFVTFTKKGDVAHQALVIEYESLVEDEATLNVSTLTAPGFHSKQESVWSIGKKYEKAGEIEADVVAAFVEVSATCPNQNIELVASISLPLSAPGIMDITRSSQPHLEPSSASLSESSSTGLFQAPKFVKTLENMTAIVGQFHQFKCIVSGAPAPRIRWYVDGDIIRDSE</sequence>
<name>A0A3P6UB41_ONCOC</name>
<dbReference type="PROSITE" id="PS50835">
    <property type="entry name" value="IG_LIKE"/>
    <property type="match status" value="4"/>
</dbReference>
<keyword evidence="2" id="KW-0963">Cytoplasm</keyword>
<dbReference type="SUPFAM" id="SSF48726">
    <property type="entry name" value="Immunoglobulin"/>
    <property type="match status" value="4"/>
</dbReference>
<dbReference type="GO" id="GO:0045989">
    <property type="term" value="P:positive regulation of striated muscle contraction"/>
    <property type="evidence" value="ECO:0007669"/>
    <property type="project" value="UniProtKB-ARBA"/>
</dbReference>
<evidence type="ECO:0000256" key="1">
    <source>
        <dbReference type="ARBA" id="ARBA00004496"/>
    </source>
</evidence>
<evidence type="ECO:0000313" key="6">
    <source>
        <dbReference type="Proteomes" id="UP000271087"/>
    </source>
</evidence>
<reference evidence="5 6" key="1">
    <citation type="submission" date="2018-08" db="EMBL/GenBank/DDBJ databases">
        <authorList>
            <person name="Laetsch R D."/>
            <person name="Stevens L."/>
            <person name="Kumar S."/>
            <person name="Blaxter L. M."/>
        </authorList>
    </citation>
    <scope>NUCLEOTIDE SEQUENCE [LARGE SCALE GENOMIC DNA]</scope>
</reference>
<dbReference type="Gene3D" id="2.60.40.10">
    <property type="entry name" value="Immunoglobulins"/>
    <property type="match status" value="4"/>
</dbReference>
<evidence type="ECO:0000256" key="2">
    <source>
        <dbReference type="ARBA" id="ARBA00022490"/>
    </source>
</evidence>
<dbReference type="AlphaFoldDB" id="A0A3P6UB41"/>
<comment type="subcellular location">
    <subcellularLocation>
        <location evidence="1">Cytoplasm</location>
    </subcellularLocation>
</comment>
<accession>A0A3P6UB41</accession>
<dbReference type="InterPro" id="IPR007110">
    <property type="entry name" value="Ig-like_dom"/>
</dbReference>
<protein>
    <recommendedName>
        <fullName evidence="4">Ig-like domain-containing protein</fullName>
    </recommendedName>
</protein>
<dbReference type="GO" id="GO:0031672">
    <property type="term" value="C:A band"/>
    <property type="evidence" value="ECO:0007669"/>
    <property type="project" value="UniProtKB-ARBA"/>
</dbReference>
<keyword evidence="6" id="KW-1185">Reference proteome</keyword>
<dbReference type="GO" id="GO:0004672">
    <property type="term" value="F:protein kinase activity"/>
    <property type="evidence" value="ECO:0007669"/>
    <property type="project" value="TreeGrafter"/>
</dbReference>
<dbReference type="InterPro" id="IPR036179">
    <property type="entry name" value="Ig-like_dom_sf"/>
</dbReference>
<dbReference type="EMBL" id="UYRW01003367">
    <property type="protein sequence ID" value="VDK88810.1"/>
    <property type="molecule type" value="Genomic_DNA"/>
</dbReference>
<dbReference type="GO" id="GO:0019899">
    <property type="term" value="F:enzyme binding"/>
    <property type="evidence" value="ECO:0007669"/>
    <property type="project" value="UniProtKB-ARBA"/>
</dbReference>
<feature type="domain" description="Ig-like" evidence="4">
    <location>
        <begin position="898"/>
        <end position="942"/>
    </location>
</feature>
<dbReference type="InterPro" id="IPR003598">
    <property type="entry name" value="Ig_sub2"/>
</dbReference>
<feature type="domain" description="Ig-like" evidence="4">
    <location>
        <begin position="1"/>
        <end position="73"/>
    </location>
</feature>
<dbReference type="CDD" id="cd00096">
    <property type="entry name" value="Ig"/>
    <property type="match status" value="2"/>
</dbReference>
<dbReference type="GO" id="GO:0040017">
    <property type="term" value="P:positive regulation of locomotion"/>
    <property type="evidence" value="ECO:0007669"/>
    <property type="project" value="UniProtKB-ARBA"/>
</dbReference>
<evidence type="ECO:0000259" key="4">
    <source>
        <dbReference type="PROSITE" id="PS50835"/>
    </source>
</evidence>
<dbReference type="PANTHER" id="PTHR47633">
    <property type="entry name" value="IMMUNOGLOBULIN"/>
    <property type="match status" value="1"/>
</dbReference>